<proteinExistence type="predicted"/>
<evidence type="ECO:0000256" key="1">
    <source>
        <dbReference type="SAM" id="MobiDB-lite"/>
    </source>
</evidence>
<gene>
    <name evidence="2" type="ORF">BRADI_4g03686v3</name>
</gene>
<dbReference type="Gramene" id="PNT62453">
    <property type="protein sequence ID" value="PNT62453"/>
    <property type="gene ID" value="BRADI_4g03686v3"/>
</dbReference>
<reference evidence="2 3" key="1">
    <citation type="journal article" date="2010" name="Nature">
        <title>Genome sequencing and analysis of the model grass Brachypodium distachyon.</title>
        <authorList>
            <consortium name="International Brachypodium Initiative"/>
        </authorList>
    </citation>
    <scope>NUCLEOTIDE SEQUENCE [LARGE SCALE GENOMIC DNA]</scope>
    <source>
        <strain evidence="2 3">Bd21</strain>
    </source>
</reference>
<dbReference type="EMBL" id="CM000883">
    <property type="protein sequence ID" value="PNT62453.1"/>
    <property type="molecule type" value="Genomic_DNA"/>
</dbReference>
<dbReference type="EnsemblPlants" id="PNT62453">
    <property type="protein sequence ID" value="PNT62453"/>
    <property type="gene ID" value="BRADI_4g03686v3"/>
</dbReference>
<protein>
    <submittedName>
        <fullName evidence="2 3">Uncharacterized protein</fullName>
    </submittedName>
</protein>
<sequence>MKEKDLKKRKQSTTATTTGTAVGGILSQTESAPPEKKLPPRLGRNLRAGSSQSSYAKVYDNNVLKTTSRLQRASTGQ</sequence>
<name>A0A2K2CK91_BRADI</name>
<organism evidence="2">
    <name type="scientific">Brachypodium distachyon</name>
    <name type="common">Purple false brome</name>
    <name type="synonym">Trachynia distachya</name>
    <dbReference type="NCBI Taxonomy" id="15368"/>
    <lineage>
        <taxon>Eukaryota</taxon>
        <taxon>Viridiplantae</taxon>
        <taxon>Streptophyta</taxon>
        <taxon>Embryophyta</taxon>
        <taxon>Tracheophyta</taxon>
        <taxon>Spermatophyta</taxon>
        <taxon>Magnoliopsida</taxon>
        <taxon>Liliopsida</taxon>
        <taxon>Poales</taxon>
        <taxon>Poaceae</taxon>
        <taxon>BOP clade</taxon>
        <taxon>Pooideae</taxon>
        <taxon>Stipodae</taxon>
        <taxon>Brachypodieae</taxon>
        <taxon>Brachypodium</taxon>
    </lineage>
</organism>
<dbReference type="InParanoid" id="A0A2K2CK91"/>
<feature type="compositionally biased region" description="Low complexity" evidence="1">
    <location>
        <begin position="13"/>
        <end position="24"/>
    </location>
</feature>
<evidence type="ECO:0000313" key="4">
    <source>
        <dbReference type="Proteomes" id="UP000008810"/>
    </source>
</evidence>
<feature type="region of interest" description="Disordered" evidence="1">
    <location>
        <begin position="1"/>
        <end position="53"/>
    </location>
</feature>
<evidence type="ECO:0000313" key="2">
    <source>
        <dbReference type="EMBL" id="PNT62453.1"/>
    </source>
</evidence>
<reference evidence="2" key="2">
    <citation type="submission" date="2017-06" db="EMBL/GenBank/DDBJ databases">
        <title>WGS assembly of Brachypodium distachyon.</title>
        <authorList>
            <consortium name="The International Brachypodium Initiative"/>
            <person name="Lucas S."/>
            <person name="Harmon-Smith M."/>
            <person name="Lail K."/>
            <person name="Tice H."/>
            <person name="Grimwood J."/>
            <person name="Bruce D."/>
            <person name="Barry K."/>
            <person name="Shu S."/>
            <person name="Lindquist E."/>
            <person name="Wang M."/>
            <person name="Pitluck S."/>
            <person name="Vogel J.P."/>
            <person name="Garvin D.F."/>
            <person name="Mockler T.C."/>
            <person name="Schmutz J."/>
            <person name="Rokhsar D."/>
            <person name="Bevan M.W."/>
        </authorList>
    </citation>
    <scope>NUCLEOTIDE SEQUENCE</scope>
    <source>
        <strain evidence="2">Bd21</strain>
    </source>
</reference>
<dbReference type="AlphaFoldDB" id="A0A2K2CK91"/>
<evidence type="ECO:0000313" key="3">
    <source>
        <dbReference type="EnsemblPlants" id="PNT62453"/>
    </source>
</evidence>
<keyword evidence="4" id="KW-1185">Reference proteome</keyword>
<reference evidence="3" key="3">
    <citation type="submission" date="2018-08" db="UniProtKB">
        <authorList>
            <consortium name="EnsemblPlants"/>
        </authorList>
    </citation>
    <scope>IDENTIFICATION</scope>
    <source>
        <strain evidence="3">cv. Bd21</strain>
    </source>
</reference>
<dbReference type="Proteomes" id="UP000008810">
    <property type="component" value="Chromosome 4"/>
</dbReference>
<accession>A0A2K2CK91</accession>